<dbReference type="VEuPathDB" id="FungiDB:BD410DRAFT_806147"/>
<organism evidence="2 3">
    <name type="scientific">Rickenella mellea</name>
    <dbReference type="NCBI Taxonomy" id="50990"/>
    <lineage>
        <taxon>Eukaryota</taxon>
        <taxon>Fungi</taxon>
        <taxon>Dikarya</taxon>
        <taxon>Basidiomycota</taxon>
        <taxon>Agaricomycotina</taxon>
        <taxon>Agaricomycetes</taxon>
        <taxon>Hymenochaetales</taxon>
        <taxon>Rickenellaceae</taxon>
        <taxon>Rickenella</taxon>
    </lineage>
</organism>
<name>A0A4Y7PTZ3_9AGAM</name>
<feature type="compositionally biased region" description="Basic and acidic residues" evidence="1">
    <location>
        <begin position="231"/>
        <end position="240"/>
    </location>
</feature>
<protein>
    <submittedName>
        <fullName evidence="2">Uncharacterized protein</fullName>
    </submittedName>
</protein>
<sequence>MQYSRDFGCGHVSNRVFQILGTAFGLTSHFYFVGKWRLRSHHKLVRTSTLLESDSLDSDATLVDTSAFGVPQTVVSFLRDDMKNTKIYSADEKHLYTVDDELRQIANHAVPNTAQEAYAMVRVGFEVLVKTKRVLSRYANTNVSGMQPPNYPETYQYDSKRTVQLDAHPTTATHQRRQQQQQRSCRWSFTSRQYYPTTPTTTRVNTGALMAVAHDNADDADNARNDGSSDGDAHRRHDGADTAAAMRTTPLLPEYCR</sequence>
<dbReference type="EMBL" id="ML170202">
    <property type="protein sequence ID" value="TDL18874.1"/>
    <property type="molecule type" value="Genomic_DNA"/>
</dbReference>
<gene>
    <name evidence="2" type="ORF">BD410DRAFT_806147</name>
</gene>
<feature type="region of interest" description="Disordered" evidence="1">
    <location>
        <begin position="216"/>
        <end position="257"/>
    </location>
</feature>
<evidence type="ECO:0000313" key="3">
    <source>
        <dbReference type="Proteomes" id="UP000294933"/>
    </source>
</evidence>
<reference evidence="2 3" key="1">
    <citation type="submission" date="2018-06" db="EMBL/GenBank/DDBJ databases">
        <title>A transcriptomic atlas of mushroom development highlights an independent origin of complex multicellularity.</title>
        <authorList>
            <consortium name="DOE Joint Genome Institute"/>
            <person name="Krizsan K."/>
            <person name="Almasi E."/>
            <person name="Merenyi Z."/>
            <person name="Sahu N."/>
            <person name="Viragh M."/>
            <person name="Koszo T."/>
            <person name="Mondo S."/>
            <person name="Kiss B."/>
            <person name="Balint B."/>
            <person name="Kues U."/>
            <person name="Barry K."/>
            <person name="Hegedus J.C."/>
            <person name="Henrissat B."/>
            <person name="Johnson J."/>
            <person name="Lipzen A."/>
            <person name="Ohm R."/>
            <person name="Nagy I."/>
            <person name="Pangilinan J."/>
            <person name="Yan J."/>
            <person name="Xiong Y."/>
            <person name="Grigoriev I.V."/>
            <person name="Hibbett D.S."/>
            <person name="Nagy L.G."/>
        </authorList>
    </citation>
    <scope>NUCLEOTIDE SEQUENCE [LARGE SCALE GENOMIC DNA]</scope>
    <source>
        <strain evidence="2 3">SZMC22713</strain>
    </source>
</reference>
<keyword evidence="3" id="KW-1185">Reference proteome</keyword>
<evidence type="ECO:0000313" key="2">
    <source>
        <dbReference type="EMBL" id="TDL18874.1"/>
    </source>
</evidence>
<evidence type="ECO:0000256" key="1">
    <source>
        <dbReference type="SAM" id="MobiDB-lite"/>
    </source>
</evidence>
<feature type="region of interest" description="Disordered" evidence="1">
    <location>
        <begin position="167"/>
        <end position="187"/>
    </location>
</feature>
<accession>A0A4Y7PTZ3</accession>
<dbReference type="Proteomes" id="UP000294933">
    <property type="component" value="Unassembled WGS sequence"/>
</dbReference>
<proteinExistence type="predicted"/>
<dbReference type="AlphaFoldDB" id="A0A4Y7PTZ3"/>